<accession>A0ACB7XYW0</accession>
<keyword evidence="2" id="KW-1185">Reference proteome</keyword>
<organism evidence="1 2">
    <name type="scientific">Vaccinium darrowii</name>
    <dbReference type="NCBI Taxonomy" id="229202"/>
    <lineage>
        <taxon>Eukaryota</taxon>
        <taxon>Viridiplantae</taxon>
        <taxon>Streptophyta</taxon>
        <taxon>Embryophyta</taxon>
        <taxon>Tracheophyta</taxon>
        <taxon>Spermatophyta</taxon>
        <taxon>Magnoliopsida</taxon>
        <taxon>eudicotyledons</taxon>
        <taxon>Gunneridae</taxon>
        <taxon>Pentapetalae</taxon>
        <taxon>asterids</taxon>
        <taxon>Ericales</taxon>
        <taxon>Ericaceae</taxon>
        <taxon>Vaccinioideae</taxon>
        <taxon>Vaccinieae</taxon>
        <taxon>Vaccinium</taxon>
    </lineage>
</organism>
<protein>
    <submittedName>
        <fullName evidence="1">Uncharacterized protein</fullName>
    </submittedName>
</protein>
<sequence length="179" mass="20142">MAEDPQEIPDDDDHIESTTHFNDLEPGYVPMYENGEPSFIPSQNYVDLSWGSETANPTTPTSANPTTPTSNPGLIPPKKKAKPTKEGALHDTMATHLAKSNEVLEKIADRLGYEKELSTKRTGVMNELLKLHLDMDDMFIVNEIICEAEQRVETFYGLPDELKHPWVMRVLEGKLYGNK</sequence>
<proteinExistence type="predicted"/>
<reference evidence="1 2" key="1">
    <citation type="journal article" date="2021" name="Hortic Res">
        <title>High-quality reference genome and annotation aids understanding of berry development for evergreen blueberry (Vaccinium darrowii).</title>
        <authorList>
            <person name="Yu J."/>
            <person name="Hulse-Kemp A.M."/>
            <person name="Babiker E."/>
            <person name="Staton M."/>
        </authorList>
    </citation>
    <scope>NUCLEOTIDE SEQUENCE [LARGE SCALE GENOMIC DNA]</scope>
    <source>
        <strain evidence="2">cv. NJ 8807/NJ 8810</strain>
        <tissue evidence="1">Young leaf</tissue>
    </source>
</reference>
<evidence type="ECO:0000313" key="2">
    <source>
        <dbReference type="Proteomes" id="UP000828048"/>
    </source>
</evidence>
<name>A0ACB7XYW0_9ERIC</name>
<comment type="caution">
    <text evidence="1">The sequence shown here is derived from an EMBL/GenBank/DDBJ whole genome shotgun (WGS) entry which is preliminary data.</text>
</comment>
<dbReference type="Proteomes" id="UP000828048">
    <property type="component" value="Chromosome 5"/>
</dbReference>
<evidence type="ECO:0000313" key="1">
    <source>
        <dbReference type="EMBL" id="KAH7845850.1"/>
    </source>
</evidence>
<dbReference type="EMBL" id="CM037155">
    <property type="protein sequence ID" value="KAH7845850.1"/>
    <property type="molecule type" value="Genomic_DNA"/>
</dbReference>
<gene>
    <name evidence="1" type="ORF">Vadar_006679</name>
</gene>